<sequence>MRVYILIDIFSLLAMDIRCFTFSLVLAVTVVDGTFTRADELESLMQRFLDRSAELPLSAEDKRGWETINFRGKRFALSKRGWEALPLFRRQRPWNKRGWESHIVKFASKRPSLFPIVDTYRTPQEPRCCIREELATCCSLCDTDARNSIFLVDPPSKQQDPCKCCDMSEEFCKLCFFLE</sequence>
<protein>
    <submittedName>
        <fullName evidence="2">Uncharacterized protein LOC111121465 isoform X2</fullName>
    </submittedName>
</protein>
<accession>A0A8B8CTD5</accession>
<gene>
    <name evidence="2" type="primary">LOC111121465</name>
</gene>
<name>A0A8B8CTD5_CRAVI</name>
<keyword evidence="1" id="KW-1185">Reference proteome</keyword>
<reference evidence="2" key="1">
    <citation type="submission" date="2025-08" db="UniProtKB">
        <authorList>
            <consortium name="RefSeq"/>
        </authorList>
    </citation>
    <scope>IDENTIFICATION</scope>
    <source>
        <tissue evidence="2">Whole sample</tissue>
    </source>
</reference>
<evidence type="ECO:0000313" key="1">
    <source>
        <dbReference type="Proteomes" id="UP000694844"/>
    </source>
</evidence>
<dbReference type="Proteomes" id="UP000694844">
    <property type="component" value="Chromosome 2"/>
</dbReference>
<proteinExistence type="predicted"/>
<dbReference type="RefSeq" id="XP_022318469.1">
    <property type="nucleotide sequence ID" value="XM_022462761.1"/>
</dbReference>
<evidence type="ECO:0000313" key="2">
    <source>
        <dbReference type="RefSeq" id="XP_022318469.1"/>
    </source>
</evidence>
<dbReference type="GeneID" id="111121465"/>
<organism evidence="1 2">
    <name type="scientific">Crassostrea virginica</name>
    <name type="common">Eastern oyster</name>
    <dbReference type="NCBI Taxonomy" id="6565"/>
    <lineage>
        <taxon>Eukaryota</taxon>
        <taxon>Metazoa</taxon>
        <taxon>Spiralia</taxon>
        <taxon>Lophotrochozoa</taxon>
        <taxon>Mollusca</taxon>
        <taxon>Bivalvia</taxon>
        <taxon>Autobranchia</taxon>
        <taxon>Pteriomorphia</taxon>
        <taxon>Ostreida</taxon>
        <taxon>Ostreoidea</taxon>
        <taxon>Ostreidae</taxon>
        <taxon>Crassostrea</taxon>
    </lineage>
</organism>
<dbReference type="AlphaFoldDB" id="A0A8B8CTD5"/>
<dbReference type="OrthoDB" id="6143209at2759"/>